<evidence type="ECO:0000256" key="1">
    <source>
        <dbReference type="ARBA" id="ARBA00009881"/>
    </source>
</evidence>
<proteinExistence type="inferred from homology"/>
<keyword evidence="3" id="KW-0288">FMN</keyword>
<dbReference type="Proteomes" id="UP000015527">
    <property type="component" value="Unassembled WGS sequence"/>
</dbReference>
<evidence type="ECO:0000256" key="4">
    <source>
        <dbReference type="ARBA" id="ARBA00023002"/>
    </source>
</evidence>
<keyword evidence="7" id="KW-1185">Reference proteome</keyword>
<dbReference type="PANTHER" id="PTHR42747">
    <property type="entry name" value="NITRONATE MONOOXYGENASE-RELATED"/>
    <property type="match status" value="1"/>
</dbReference>
<accession>T0IYB5</accession>
<comment type="similarity">
    <text evidence="1">Belongs to the nitronate monooxygenase family. NMO class I subfamily.</text>
</comment>
<evidence type="ECO:0000256" key="5">
    <source>
        <dbReference type="ARBA" id="ARBA00023033"/>
    </source>
</evidence>
<keyword evidence="2" id="KW-0285">Flavoprotein</keyword>
<dbReference type="InterPro" id="IPR013785">
    <property type="entry name" value="Aldolase_TIM"/>
</dbReference>
<evidence type="ECO:0000256" key="3">
    <source>
        <dbReference type="ARBA" id="ARBA00022643"/>
    </source>
</evidence>
<protein>
    <submittedName>
        <fullName evidence="6">Uncharacterized protein</fullName>
    </submittedName>
</protein>
<dbReference type="AlphaFoldDB" id="T0IYB5"/>
<gene>
    <name evidence="6" type="ORF">L284_09120</name>
</gene>
<dbReference type="PANTHER" id="PTHR42747:SF4">
    <property type="entry name" value="BLR1330 PROTEIN"/>
    <property type="match status" value="1"/>
</dbReference>
<organism evidence="6 7">
    <name type="scientific">Novosphingobium lindaniclasticum LE124</name>
    <dbReference type="NCBI Taxonomy" id="1096930"/>
    <lineage>
        <taxon>Bacteria</taxon>
        <taxon>Pseudomonadati</taxon>
        <taxon>Pseudomonadota</taxon>
        <taxon>Alphaproteobacteria</taxon>
        <taxon>Sphingomonadales</taxon>
        <taxon>Sphingomonadaceae</taxon>
        <taxon>Novosphingobium</taxon>
    </lineage>
</organism>
<keyword evidence="5" id="KW-0503">Monooxygenase</keyword>
<evidence type="ECO:0000256" key="2">
    <source>
        <dbReference type="ARBA" id="ARBA00022630"/>
    </source>
</evidence>
<dbReference type="eggNOG" id="COG2070">
    <property type="taxonomic scope" value="Bacteria"/>
</dbReference>
<dbReference type="Gene3D" id="3.20.20.70">
    <property type="entry name" value="Aldolase class I"/>
    <property type="match status" value="1"/>
</dbReference>
<dbReference type="SUPFAM" id="SSF51412">
    <property type="entry name" value="Inosine monophosphate dehydrogenase (IMPDH)"/>
    <property type="match status" value="1"/>
</dbReference>
<sequence>MMRTSMTDLFAGRLRLPLIVAPMFRVSGLELVLEACRSGVIGAFPAANCRPAEELGGWVTRLQDELGDTDAPFCVNLIMRRDSLQDELACLCAAGVEIVITSVGNPAPVIPALHDAGCLVLADVTSIAHARKAIDAGADGLVLLSAGAGGQTGWANGIAFVRAVRSFFDGPVVLAGGLCDGQALLAARILGADMGYMGTRFIATHESAASQAYKEMLIGASMDDILRTAAFTGLDASILVPSIRAVGLSPHDLPTDISAETAAAMYGSGGDAMVRRWSDIWSAGHSVSGVHDIPSVRELVGKIEADYRQAREALIADMITG</sequence>
<comment type="caution">
    <text evidence="6">The sequence shown here is derived from an EMBL/GenBank/DDBJ whole genome shotgun (WGS) entry which is preliminary data.</text>
</comment>
<keyword evidence="4" id="KW-0560">Oxidoreductase</keyword>
<dbReference type="CDD" id="cd04730">
    <property type="entry name" value="NPD_like"/>
    <property type="match status" value="1"/>
</dbReference>
<name>T0IYB5_9SPHN</name>
<evidence type="ECO:0000313" key="7">
    <source>
        <dbReference type="Proteomes" id="UP000015527"/>
    </source>
</evidence>
<dbReference type="EMBL" id="ATHL01000064">
    <property type="protein sequence ID" value="EQB16845.1"/>
    <property type="molecule type" value="Genomic_DNA"/>
</dbReference>
<evidence type="ECO:0000313" key="6">
    <source>
        <dbReference type="EMBL" id="EQB16845.1"/>
    </source>
</evidence>
<dbReference type="InterPro" id="IPR004136">
    <property type="entry name" value="NMO"/>
</dbReference>
<dbReference type="PATRIC" id="fig|1096930.3.peg.1807"/>
<dbReference type="Pfam" id="PF03060">
    <property type="entry name" value="NMO"/>
    <property type="match status" value="1"/>
</dbReference>
<reference evidence="6 7" key="1">
    <citation type="journal article" date="2013" name="Genome Announc.">
        <title>Genome Sequence of Novosphingobium lindaniclasticum LE124T, Isolated from a Hexachlorocyclohexane Dumpsite.</title>
        <authorList>
            <person name="Saxena A."/>
            <person name="Nayyar N."/>
            <person name="Sangwan N."/>
            <person name="Kumari R."/>
            <person name="Khurana J.P."/>
            <person name="Lal R."/>
        </authorList>
    </citation>
    <scope>NUCLEOTIDE SEQUENCE [LARGE SCALE GENOMIC DNA]</scope>
    <source>
        <strain evidence="6 7">LE124</strain>
    </source>
</reference>
<dbReference type="GO" id="GO:0018580">
    <property type="term" value="F:nitronate monooxygenase activity"/>
    <property type="evidence" value="ECO:0007669"/>
    <property type="project" value="InterPro"/>
</dbReference>